<accession>A0ACB9KX08</accession>
<dbReference type="Proteomes" id="UP000828941">
    <property type="component" value="Chromosome 13"/>
</dbReference>
<proteinExistence type="predicted"/>
<evidence type="ECO:0000313" key="2">
    <source>
        <dbReference type="Proteomes" id="UP000828941"/>
    </source>
</evidence>
<dbReference type="EMBL" id="CM039438">
    <property type="protein sequence ID" value="KAI4301917.1"/>
    <property type="molecule type" value="Genomic_DNA"/>
</dbReference>
<name>A0ACB9KX08_BAUVA</name>
<sequence length="343" mass="37624">MSDGALRVLDGTHLEAVDLSPPAPDASVTGAQILDVVHSRVSSCLSGLQLPKTLGASALARISTNDIDAFRSAVFDREKALEILRHYVAAIAHELKDDPLVVTVLDGSTLRLFLEDEDDFAMLAEDLFTDLDVEDKGKISKSKIRNALVQMGIEMGVPPFSEFPQLNDILSKHGVDGEEGLGQAQFAQLLQTVLQDLVDALFQKHVVLIQNTKVINGSKLRQLLINEKELDDIAEKILLEKNLGEDGPGSIDTIRSFLERNAKDLGLPHSEADEAVTLLYDDVFGDVVKENSDIELHKDELIHFSCANGGREGVSRIANHKNWIINVSPGPWETKIQIIDKNI</sequence>
<gene>
    <name evidence="1" type="ORF">L6164_035153</name>
</gene>
<organism evidence="1 2">
    <name type="scientific">Bauhinia variegata</name>
    <name type="common">Purple orchid tree</name>
    <name type="synonym">Phanera variegata</name>
    <dbReference type="NCBI Taxonomy" id="167791"/>
    <lineage>
        <taxon>Eukaryota</taxon>
        <taxon>Viridiplantae</taxon>
        <taxon>Streptophyta</taxon>
        <taxon>Embryophyta</taxon>
        <taxon>Tracheophyta</taxon>
        <taxon>Spermatophyta</taxon>
        <taxon>Magnoliopsida</taxon>
        <taxon>eudicotyledons</taxon>
        <taxon>Gunneridae</taxon>
        <taxon>Pentapetalae</taxon>
        <taxon>rosids</taxon>
        <taxon>fabids</taxon>
        <taxon>Fabales</taxon>
        <taxon>Fabaceae</taxon>
        <taxon>Cercidoideae</taxon>
        <taxon>Cercideae</taxon>
        <taxon>Bauhiniinae</taxon>
        <taxon>Bauhinia</taxon>
    </lineage>
</organism>
<protein>
    <submittedName>
        <fullName evidence="1">Uncharacterized protein</fullName>
    </submittedName>
</protein>
<keyword evidence="2" id="KW-1185">Reference proteome</keyword>
<reference evidence="1 2" key="1">
    <citation type="journal article" date="2022" name="DNA Res.">
        <title>Chromosomal-level genome assembly of the orchid tree Bauhinia variegata (Leguminosae; Cercidoideae) supports the allotetraploid origin hypothesis of Bauhinia.</title>
        <authorList>
            <person name="Zhong Y."/>
            <person name="Chen Y."/>
            <person name="Zheng D."/>
            <person name="Pang J."/>
            <person name="Liu Y."/>
            <person name="Luo S."/>
            <person name="Meng S."/>
            <person name="Qian L."/>
            <person name="Wei D."/>
            <person name="Dai S."/>
            <person name="Zhou R."/>
        </authorList>
    </citation>
    <scope>NUCLEOTIDE SEQUENCE [LARGE SCALE GENOMIC DNA]</scope>
    <source>
        <strain evidence="1">BV-YZ2020</strain>
    </source>
</reference>
<comment type="caution">
    <text evidence="1">The sequence shown here is derived from an EMBL/GenBank/DDBJ whole genome shotgun (WGS) entry which is preliminary data.</text>
</comment>
<evidence type="ECO:0000313" key="1">
    <source>
        <dbReference type="EMBL" id="KAI4301917.1"/>
    </source>
</evidence>